<evidence type="ECO:0000313" key="1">
    <source>
        <dbReference type="EMBL" id="THG30047.1"/>
    </source>
</evidence>
<reference evidence="1 2" key="1">
    <citation type="submission" date="2019-04" db="EMBL/GenBank/DDBJ databases">
        <authorList>
            <person name="Jiang L."/>
        </authorList>
    </citation>
    <scope>NUCLEOTIDE SEQUENCE [LARGE SCALE GENOMIC DNA]</scope>
    <source>
        <strain evidence="1 2">YIM 131853</strain>
    </source>
</reference>
<dbReference type="EMBL" id="SSSM01000005">
    <property type="protein sequence ID" value="THG30047.1"/>
    <property type="molecule type" value="Genomic_DNA"/>
</dbReference>
<keyword evidence="2" id="KW-1185">Reference proteome</keyword>
<evidence type="ECO:0000313" key="2">
    <source>
        <dbReference type="Proteomes" id="UP000309133"/>
    </source>
</evidence>
<dbReference type="AlphaFoldDB" id="A0A4V6RZ04"/>
<sequence length="111" mass="11896">MGYSTPDDLNYRLTQMLRKVPGVTAVYATAPVLPKVLSTVVEVIKNEPTAVHLVTIRDADGGIDIDAYVGVSADEAAPDVCRRAHDAIREYVAGNHDLPARAVKVKIGRVG</sequence>
<dbReference type="OrthoDB" id="5122209at2"/>
<gene>
    <name evidence="1" type="ORF">E6C64_15530</name>
</gene>
<name>A0A4V6RZ04_9MICO</name>
<organism evidence="1 2">
    <name type="scientific">Naasia lichenicola</name>
    <dbReference type="NCBI Taxonomy" id="2565933"/>
    <lineage>
        <taxon>Bacteria</taxon>
        <taxon>Bacillati</taxon>
        <taxon>Actinomycetota</taxon>
        <taxon>Actinomycetes</taxon>
        <taxon>Micrococcales</taxon>
        <taxon>Microbacteriaceae</taxon>
        <taxon>Naasia</taxon>
    </lineage>
</organism>
<accession>A0A4V6RZ04</accession>
<comment type="caution">
    <text evidence="1">The sequence shown here is derived from an EMBL/GenBank/DDBJ whole genome shotgun (WGS) entry which is preliminary data.</text>
</comment>
<proteinExistence type="predicted"/>
<dbReference type="Proteomes" id="UP000309133">
    <property type="component" value="Unassembled WGS sequence"/>
</dbReference>
<protein>
    <submittedName>
        <fullName evidence="1">Uncharacterized protein</fullName>
    </submittedName>
</protein>
<dbReference type="RefSeq" id="WP_136428414.1">
    <property type="nucleotide sequence ID" value="NZ_SSSM01000005.1"/>
</dbReference>